<evidence type="ECO:0000313" key="8">
    <source>
        <dbReference type="Proteomes" id="UP000243463"/>
    </source>
</evidence>
<dbReference type="GO" id="GO:0015221">
    <property type="term" value="F:lipopolysaccharide transmembrane transporter activity"/>
    <property type="evidence" value="ECO:0007669"/>
    <property type="project" value="InterPro"/>
</dbReference>
<dbReference type="PANTHER" id="PTHR37481">
    <property type="entry name" value="LIPOPOLYSACCHARIDE EXPORT SYSTEM PROTEIN LPTC"/>
    <property type="match status" value="1"/>
</dbReference>
<dbReference type="Proteomes" id="UP000243463">
    <property type="component" value="Unassembled WGS sequence"/>
</dbReference>
<keyword evidence="1" id="KW-1003">Cell membrane</keyword>
<evidence type="ECO:0000256" key="4">
    <source>
        <dbReference type="ARBA" id="ARBA00022989"/>
    </source>
</evidence>
<keyword evidence="4 6" id="KW-1133">Transmembrane helix</keyword>
<dbReference type="NCBIfam" id="TIGR04409">
    <property type="entry name" value="LptC_YrbK"/>
    <property type="match status" value="1"/>
</dbReference>
<name>A0A217EE23_9GAMM</name>
<accession>A0A217EE23</accession>
<keyword evidence="2" id="KW-0997">Cell inner membrane</keyword>
<proteinExistence type="predicted"/>
<evidence type="ECO:0000256" key="1">
    <source>
        <dbReference type="ARBA" id="ARBA00022475"/>
    </source>
</evidence>
<dbReference type="Pfam" id="PF06835">
    <property type="entry name" value="LptC"/>
    <property type="match status" value="1"/>
</dbReference>
<dbReference type="EMBL" id="FZLN01000001">
    <property type="protein sequence ID" value="SNQ28768.1"/>
    <property type="molecule type" value="Genomic_DNA"/>
</dbReference>
<organism evidence="7 8">
    <name type="scientific">Acinetobacter apis</name>
    <dbReference type="NCBI Taxonomy" id="1229165"/>
    <lineage>
        <taxon>Bacteria</taxon>
        <taxon>Pseudomonadati</taxon>
        <taxon>Pseudomonadota</taxon>
        <taxon>Gammaproteobacteria</taxon>
        <taxon>Moraxellales</taxon>
        <taxon>Moraxellaceae</taxon>
        <taxon>Acinetobacter</taxon>
    </lineage>
</organism>
<keyword evidence="8" id="KW-1185">Reference proteome</keyword>
<feature type="transmembrane region" description="Helical" evidence="6">
    <location>
        <begin position="6"/>
        <end position="23"/>
    </location>
</feature>
<evidence type="ECO:0000256" key="6">
    <source>
        <dbReference type="SAM" id="Phobius"/>
    </source>
</evidence>
<dbReference type="RefSeq" id="WP_088822795.1">
    <property type="nucleotide sequence ID" value="NZ_FZLN01000001.1"/>
</dbReference>
<dbReference type="AlphaFoldDB" id="A0A217EE23"/>
<protein>
    <submittedName>
        <fullName evidence="7">Lipopolysaccharide export system protein LptC</fullName>
    </submittedName>
</protein>
<dbReference type="OrthoDB" id="6717529at2"/>
<sequence>METKNLYAAALVIVMITSGYYYFSGKSKKLDVDSSRNMTYAAEQVKLTQTDEKGAVSTRSSVDRIIQNKQDATTQMYNLYVTTYTQGKEDGTYSAPRADGYNDNEKFVLRDHVVANKVTPQGTMTLTTTELTGYPKTKMVETDQKVQVESPQSQFVSQGLKADLNSGQYEFFNIRGKYAPTS</sequence>
<dbReference type="PANTHER" id="PTHR37481:SF1">
    <property type="entry name" value="LIPOPOLYSACCHARIDE EXPORT SYSTEM PROTEIN LPTC"/>
    <property type="match status" value="1"/>
</dbReference>
<dbReference type="GO" id="GO:0005886">
    <property type="term" value="C:plasma membrane"/>
    <property type="evidence" value="ECO:0007669"/>
    <property type="project" value="InterPro"/>
</dbReference>
<reference evidence="8" key="1">
    <citation type="submission" date="2017-06" db="EMBL/GenBank/DDBJ databases">
        <authorList>
            <person name="Varghese N."/>
            <person name="Submissions S."/>
        </authorList>
    </citation>
    <scope>NUCLEOTIDE SEQUENCE [LARGE SCALE GENOMIC DNA]</scope>
    <source>
        <strain evidence="8">ANC 5114</strain>
    </source>
</reference>
<dbReference type="InterPro" id="IPR052363">
    <property type="entry name" value="LPS_export_LptC"/>
</dbReference>
<dbReference type="GO" id="GO:0030288">
    <property type="term" value="C:outer membrane-bounded periplasmic space"/>
    <property type="evidence" value="ECO:0007669"/>
    <property type="project" value="TreeGrafter"/>
</dbReference>
<gene>
    <name evidence="7" type="ORF">SAMN05444584_0694</name>
</gene>
<dbReference type="InterPro" id="IPR010664">
    <property type="entry name" value="LipoPS_assembly_LptC-rel"/>
</dbReference>
<evidence type="ECO:0000256" key="3">
    <source>
        <dbReference type="ARBA" id="ARBA00022692"/>
    </source>
</evidence>
<dbReference type="Gene3D" id="2.60.450.10">
    <property type="entry name" value="Lipopolysaccharide (LPS) transport protein A like domain"/>
    <property type="match status" value="1"/>
</dbReference>
<dbReference type="InterPro" id="IPR026265">
    <property type="entry name" value="LptC"/>
</dbReference>
<keyword evidence="5 6" id="KW-0472">Membrane</keyword>
<dbReference type="GO" id="GO:0017089">
    <property type="term" value="F:glycolipid transfer activity"/>
    <property type="evidence" value="ECO:0007669"/>
    <property type="project" value="TreeGrafter"/>
</dbReference>
<evidence type="ECO:0000313" key="7">
    <source>
        <dbReference type="EMBL" id="SNQ28768.1"/>
    </source>
</evidence>
<keyword evidence="3 6" id="KW-0812">Transmembrane</keyword>
<evidence type="ECO:0000256" key="2">
    <source>
        <dbReference type="ARBA" id="ARBA00022519"/>
    </source>
</evidence>
<evidence type="ECO:0000256" key="5">
    <source>
        <dbReference type="ARBA" id="ARBA00023136"/>
    </source>
</evidence>